<dbReference type="GO" id="GO:0005540">
    <property type="term" value="F:hyaluronic acid binding"/>
    <property type="evidence" value="ECO:0007669"/>
    <property type="project" value="InterPro"/>
</dbReference>
<dbReference type="InterPro" id="IPR026203">
    <property type="entry name" value="IHABP"/>
</dbReference>
<evidence type="ECO:0000256" key="3">
    <source>
        <dbReference type="ARBA" id="ARBA00023212"/>
    </source>
</evidence>
<evidence type="ECO:0000256" key="4">
    <source>
        <dbReference type="SAM" id="Coils"/>
    </source>
</evidence>
<dbReference type="EMBL" id="RQTK01000059">
    <property type="protein sequence ID" value="RUS89305.1"/>
    <property type="molecule type" value="Genomic_DNA"/>
</dbReference>
<keyword evidence="4" id="KW-0175">Coiled coil</keyword>
<name>A0A3S1CCX6_ELYCH</name>
<dbReference type="Proteomes" id="UP000271974">
    <property type="component" value="Unassembled WGS sequence"/>
</dbReference>
<dbReference type="AlphaFoldDB" id="A0A3S1CCX6"/>
<evidence type="ECO:0000256" key="1">
    <source>
        <dbReference type="ARBA" id="ARBA00004186"/>
    </source>
</evidence>
<evidence type="ECO:0000256" key="5">
    <source>
        <dbReference type="SAM" id="MobiDB-lite"/>
    </source>
</evidence>
<evidence type="ECO:0000313" key="8">
    <source>
        <dbReference type="Proteomes" id="UP000271974"/>
    </source>
</evidence>
<feature type="domain" description="Hyaluronan-mediated motility receptor C-terminal" evidence="6">
    <location>
        <begin position="57"/>
        <end position="188"/>
    </location>
</feature>
<feature type="non-terminal residue" evidence="7">
    <location>
        <position position="1"/>
    </location>
</feature>
<sequence>SLTSQLSAEHEEHKAKVKELTEERDYQESQYRSMVNEMSEKIQQLEGAANLSQESHDGEEEESWRERYEDLERRMEPFREVIESYEVERKLIEDRDKFTAEQIEKLQQEAIRNMGHQNHKQKVKYVNALKQENVALHQQFKESQQELFRQTAQLRKYKQRLDALEGGKCASQKEVRPRSVVKVPLKEGNR</sequence>
<protein>
    <recommendedName>
        <fullName evidence="6">Hyaluronan-mediated motility receptor C-terminal domain-containing protein</fullName>
    </recommendedName>
</protein>
<proteinExistence type="predicted"/>
<dbReference type="STRING" id="188477.A0A3S1CCX6"/>
<dbReference type="PANTHER" id="PTHR18956">
    <property type="entry name" value="HYALURONAN MEDIATED MOTILITY RECEPTOR"/>
    <property type="match status" value="1"/>
</dbReference>
<comment type="subcellular location">
    <subcellularLocation>
        <location evidence="1">Cytoplasm</location>
        <location evidence="1">Cytoskeleton</location>
        <location evidence="1">Spindle</location>
    </subcellularLocation>
</comment>
<feature type="coiled-coil region" evidence="4">
    <location>
        <begin position="126"/>
        <end position="160"/>
    </location>
</feature>
<feature type="compositionally biased region" description="Basic and acidic residues" evidence="5">
    <location>
        <begin position="8"/>
        <end position="27"/>
    </location>
</feature>
<reference evidence="7 8" key="1">
    <citation type="submission" date="2019-01" db="EMBL/GenBank/DDBJ databases">
        <title>A draft genome assembly of the solar-powered sea slug Elysia chlorotica.</title>
        <authorList>
            <person name="Cai H."/>
            <person name="Li Q."/>
            <person name="Fang X."/>
            <person name="Li J."/>
            <person name="Curtis N.E."/>
            <person name="Altenburger A."/>
            <person name="Shibata T."/>
            <person name="Feng M."/>
            <person name="Maeda T."/>
            <person name="Schwartz J.A."/>
            <person name="Shigenobu S."/>
            <person name="Lundholm N."/>
            <person name="Nishiyama T."/>
            <person name="Yang H."/>
            <person name="Hasebe M."/>
            <person name="Li S."/>
            <person name="Pierce S.K."/>
            <person name="Wang J."/>
        </authorList>
    </citation>
    <scope>NUCLEOTIDE SEQUENCE [LARGE SCALE GENOMIC DNA]</scope>
    <source>
        <strain evidence="7">EC2010</strain>
        <tissue evidence="7">Whole organism of an adult</tissue>
    </source>
</reference>
<evidence type="ECO:0000259" key="6">
    <source>
        <dbReference type="Pfam" id="PF15908"/>
    </source>
</evidence>
<keyword evidence="3" id="KW-0206">Cytoskeleton</keyword>
<gene>
    <name evidence="7" type="ORF">EGW08_002912</name>
</gene>
<organism evidence="7 8">
    <name type="scientific">Elysia chlorotica</name>
    <name type="common">Eastern emerald elysia</name>
    <name type="synonym">Sea slug</name>
    <dbReference type="NCBI Taxonomy" id="188477"/>
    <lineage>
        <taxon>Eukaryota</taxon>
        <taxon>Metazoa</taxon>
        <taxon>Spiralia</taxon>
        <taxon>Lophotrochozoa</taxon>
        <taxon>Mollusca</taxon>
        <taxon>Gastropoda</taxon>
        <taxon>Heterobranchia</taxon>
        <taxon>Euthyneura</taxon>
        <taxon>Panpulmonata</taxon>
        <taxon>Sacoglossa</taxon>
        <taxon>Placobranchoidea</taxon>
        <taxon>Plakobranchidae</taxon>
        <taxon>Elysia</taxon>
    </lineage>
</organism>
<comment type="caution">
    <text evidence="7">The sequence shown here is derived from an EMBL/GenBank/DDBJ whole genome shotgun (WGS) entry which is preliminary data.</text>
</comment>
<dbReference type="GO" id="GO:0005819">
    <property type="term" value="C:spindle"/>
    <property type="evidence" value="ECO:0007669"/>
    <property type="project" value="UniProtKB-SubCell"/>
</dbReference>
<accession>A0A3S1CCX6</accession>
<evidence type="ECO:0000313" key="7">
    <source>
        <dbReference type="EMBL" id="RUS89305.1"/>
    </source>
</evidence>
<dbReference type="OrthoDB" id="6151158at2759"/>
<dbReference type="Pfam" id="PF15908">
    <property type="entry name" value="HMMR_C"/>
    <property type="match status" value="1"/>
</dbReference>
<feature type="region of interest" description="Disordered" evidence="5">
    <location>
        <begin position="1"/>
        <end position="65"/>
    </location>
</feature>
<dbReference type="PANTHER" id="PTHR18956:SF6">
    <property type="entry name" value="HYALURONAN MEDIATED MOTILITY RECEPTOR"/>
    <property type="match status" value="1"/>
</dbReference>
<dbReference type="InterPro" id="IPR031794">
    <property type="entry name" value="HMMR_C"/>
</dbReference>
<evidence type="ECO:0000256" key="2">
    <source>
        <dbReference type="ARBA" id="ARBA00022490"/>
    </source>
</evidence>
<keyword evidence="2" id="KW-0963">Cytoplasm</keyword>
<keyword evidence="8" id="KW-1185">Reference proteome</keyword>